<dbReference type="InterPro" id="IPR003594">
    <property type="entry name" value="HATPase_dom"/>
</dbReference>
<dbReference type="STRING" id="1178515.SY83_01345"/>
<dbReference type="KEGG" id="pswu:SY83_01345"/>
<gene>
    <name evidence="4" type="ORF">SY83_01345</name>
</gene>
<dbReference type="EMBL" id="CP011388">
    <property type="protein sequence ID" value="ANE45195.1"/>
    <property type="molecule type" value="Genomic_DNA"/>
</dbReference>
<keyword evidence="5" id="KW-1185">Reference proteome</keyword>
<dbReference type="InterPro" id="IPR010559">
    <property type="entry name" value="Sig_transdc_His_kin_internal"/>
</dbReference>
<evidence type="ECO:0000313" key="4">
    <source>
        <dbReference type="EMBL" id="ANE45195.1"/>
    </source>
</evidence>
<organism evidence="4 5">
    <name type="scientific">Paenibacillus swuensis</name>
    <dbReference type="NCBI Taxonomy" id="1178515"/>
    <lineage>
        <taxon>Bacteria</taxon>
        <taxon>Bacillati</taxon>
        <taxon>Bacillota</taxon>
        <taxon>Bacilli</taxon>
        <taxon>Bacillales</taxon>
        <taxon>Paenibacillaceae</taxon>
        <taxon>Paenibacillus</taxon>
    </lineage>
</organism>
<reference evidence="4 5" key="1">
    <citation type="submission" date="2015-01" db="EMBL/GenBank/DDBJ databases">
        <title>Paenibacillus swuensis/DY6/whole genome sequencing.</title>
        <authorList>
            <person name="Kim M.K."/>
            <person name="Srinivasan S."/>
            <person name="Lee J.-J."/>
        </authorList>
    </citation>
    <scope>NUCLEOTIDE SEQUENCE [LARGE SCALE GENOMIC DNA]</scope>
    <source>
        <strain evidence="4 5">DY6</strain>
    </source>
</reference>
<dbReference type="PATRIC" id="fig|1178515.4.peg.243"/>
<feature type="domain" description="Histidine kinase/HSP90-like ATPase" evidence="2">
    <location>
        <begin position="153"/>
        <end position="251"/>
    </location>
</feature>
<feature type="domain" description="Signal transduction histidine kinase internal region" evidence="3">
    <location>
        <begin position="56"/>
        <end position="133"/>
    </location>
</feature>
<keyword evidence="1" id="KW-0472">Membrane</keyword>
<dbReference type="RefSeq" id="WP_068603535.1">
    <property type="nucleotide sequence ID" value="NZ_CP011388.1"/>
</dbReference>
<protein>
    <submittedName>
        <fullName evidence="4">ATPase</fullName>
    </submittedName>
</protein>
<dbReference type="GO" id="GO:0000155">
    <property type="term" value="F:phosphorelay sensor kinase activity"/>
    <property type="evidence" value="ECO:0007669"/>
    <property type="project" value="InterPro"/>
</dbReference>
<dbReference type="Gene3D" id="3.30.565.10">
    <property type="entry name" value="Histidine kinase-like ATPase, C-terminal domain"/>
    <property type="match status" value="1"/>
</dbReference>
<dbReference type="OrthoDB" id="9776552at2"/>
<evidence type="ECO:0000259" key="2">
    <source>
        <dbReference type="Pfam" id="PF02518"/>
    </source>
</evidence>
<dbReference type="Proteomes" id="UP000076927">
    <property type="component" value="Chromosome"/>
</dbReference>
<keyword evidence="1" id="KW-1133">Transmembrane helix</keyword>
<proteinExistence type="predicted"/>
<dbReference type="SUPFAM" id="SSF55874">
    <property type="entry name" value="ATPase domain of HSP90 chaperone/DNA topoisomerase II/histidine kinase"/>
    <property type="match status" value="1"/>
</dbReference>
<name>A0A172TDS9_9BACL</name>
<dbReference type="PANTHER" id="PTHR34220">
    <property type="entry name" value="SENSOR HISTIDINE KINASE YPDA"/>
    <property type="match status" value="1"/>
</dbReference>
<dbReference type="Pfam" id="PF06580">
    <property type="entry name" value="His_kinase"/>
    <property type="match status" value="1"/>
</dbReference>
<dbReference type="PANTHER" id="PTHR34220:SF7">
    <property type="entry name" value="SENSOR HISTIDINE KINASE YPDA"/>
    <property type="match status" value="1"/>
</dbReference>
<evidence type="ECO:0000259" key="3">
    <source>
        <dbReference type="Pfam" id="PF06580"/>
    </source>
</evidence>
<keyword evidence="1" id="KW-0812">Transmembrane</keyword>
<dbReference type="AlphaFoldDB" id="A0A172TDS9"/>
<dbReference type="InterPro" id="IPR036890">
    <property type="entry name" value="HATPase_C_sf"/>
</dbReference>
<evidence type="ECO:0000256" key="1">
    <source>
        <dbReference type="SAM" id="Phobius"/>
    </source>
</evidence>
<dbReference type="InterPro" id="IPR050640">
    <property type="entry name" value="Bact_2-comp_sensor_kinase"/>
</dbReference>
<dbReference type="GO" id="GO:0016020">
    <property type="term" value="C:membrane"/>
    <property type="evidence" value="ECO:0007669"/>
    <property type="project" value="InterPro"/>
</dbReference>
<sequence length="260" mass="29938">MVQFEGFTILITFFILSPILGAFTLMFLFIFERRIDLLENKKLELELERSLQQAVYNQLNQQIEPHFLFNTLNAVLSLARLGRTEELVKSIESLSLYFKFKYQTTDPLIPFSLEAKYAEYYLDIQKLRFGPRLHIDRAYESGMEDAMIPPFLLQTLVENAFKHGLEHRMGEARLSIQCHAAQGAMELIVTDNGCPPYEGVPEVSALPAEPAGHGLDNIRRRLKLYFGENTDVRLITQEEGGTVATARWPLTYTREKEVMR</sequence>
<feature type="transmembrane region" description="Helical" evidence="1">
    <location>
        <begin position="6"/>
        <end position="31"/>
    </location>
</feature>
<dbReference type="Pfam" id="PF02518">
    <property type="entry name" value="HATPase_c"/>
    <property type="match status" value="1"/>
</dbReference>
<evidence type="ECO:0000313" key="5">
    <source>
        <dbReference type="Proteomes" id="UP000076927"/>
    </source>
</evidence>
<accession>A0A172TDS9</accession>